<dbReference type="GO" id="GO:0032259">
    <property type="term" value="P:methylation"/>
    <property type="evidence" value="ECO:0007669"/>
    <property type="project" value="UniProtKB-KW"/>
</dbReference>
<dbReference type="RefSeq" id="WP_349183164.1">
    <property type="nucleotide sequence ID" value="NZ_JBBNGS010000021.1"/>
</dbReference>
<keyword evidence="8" id="KW-1185">Reference proteome</keyword>
<protein>
    <recommendedName>
        <fullName evidence="5">Release factor glutamine methyltransferase</fullName>
        <shortName evidence="5">RF MTase</shortName>
        <ecNumber evidence="5">2.1.1.297</ecNumber>
    </recommendedName>
    <alternativeName>
        <fullName evidence="5">N5-glutamine methyltransferase PrmC</fullName>
    </alternativeName>
    <alternativeName>
        <fullName evidence="5">Protein-(glutamine-N5) MTase PrmC</fullName>
    </alternativeName>
    <alternativeName>
        <fullName evidence="5">Protein-glutamine N-methyltransferase PrmC</fullName>
    </alternativeName>
</protein>
<keyword evidence="3 5" id="KW-0949">S-adenosyl-L-methionine</keyword>
<evidence type="ECO:0000259" key="6">
    <source>
        <dbReference type="PROSITE" id="PS51163"/>
    </source>
</evidence>
<reference evidence="7 8" key="1">
    <citation type="submission" date="2024-04" db="EMBL/GenBank/DDBJ databases">
        <title>Human intestinal bacterial collection.</title>
        <authorList>
            <person name="Pauvert C."/>
            <person name="Hitch T.C.A."/>
            <person name="Clavel T."/>
        </authorList>
    </citation>
    <scope>NUCLEOTIDE SEQUENCE [LARGE SCALE GENOMIC DNA]</scope>
    <source>
        <strain evidence="7 8">CLA-AA-H197</strain>
    </source>
</reference>
<dbReference type="PANTHER" id="PTHR18895">
    <property type="entry name" value="HEMK METHYLTRANSFERASE"/>
    <property type="match status" value="1"/>
</dbReference>
<feature type="domain" description="YrdC-like" evidence="6">
    <location>
        <begin position="321"/>
        <end position="518"/>
    </location>
</feature>
<dbReference type="SUPFAM" id="SSF53335">
    <property type="entry name" value="S-adenosyl-L-methionine-dependent methyltransferases"/>
    <property type="match status" value="1"/>
</dbReference>
<proteinExistence type="inferred from homology"/>
<dbReference type="Pfam" id="PF17827">
    <property type="entry name" value="PrmC_N"/>
    <property type="match status" value="1"/>
</dbReference>
<feature type="binding site" evidence="5">
    <location>
        <begin position="131"/>
        <end position="135"/>
    </location>
    <ligand>
        <name>S-adenosyl-L-methionine</name>
        <dbReference type="ChEBI" id="CHEBI:59789"/>
    </ligand>
</feature>
<comment type="caution">
    <text evidence="7">The sequence shown here is derived from an EMBL/GenBank/DDBJ whole genome shotgun (WGS) entry which is preliminary data.</text>
</comment>
<evidence type="ECO:0000256" key="3">
    <source>
        <dbReference type="ARBA" id="ARBA00022691"/>
    </source>
</evidence>
<dbReference type="CDD" id="cd02440">
    <property type="entry name" value="AdoMet_MTases"/>
    <property type="match status" value="1"/>
</dbReference>
<dbReference type="InterPro" id="IPR040758">
    <property type="entry name" value="PrmC_N"/>
</dbReference>
<dbReference type="PANTHER" id="PTHR18895:SF74">
    <property type="entry name" value="MTRF1L RELEASE FACTOR GLUTAMINE METHYLTRANSFERASE"/>
    <property type="match status" value="1"/>
</dbReference>
<dbReference type="Gene3D" id="3.90.870.10">
    <property type="entry name" value="DHBP synthase"/>
    <property type="match status" value="1"/>
</dbReference>
<name>A0ABV1IIP1_9ACTN</name>
<accession>A0ABV1IIP1</accession>
<feature type="binding site" evidence="5">
    <location>
        <begin position="201"/>
        <end position="204"/>
    </location>
    <ligand>
        <name>substrate</name>
    </ligand>
</feature>
<feature type="binding site" evidence="5">
    <location>
        <position position="154"/>
    </location>
    <ligand>
        <name>S-adenosyl-L-methionine</name>
        <dbReference type="ChEBI" id="CHEBI:59789"/>
    </ligand>
</feature>
<dbReference type="EMBL" id="JBBNGS010000021">
    <property type="protein sequence ID" value="MEQ2638471.1"/>
    <property type="molecule type" value="Genomic_DNA"/>
</dbReference>
<dbReference type="NCBIfam" id="TIGR00536">
    <property type="entry name" value="hemK_fam"/>
    <property type="match status" value="1"/>
</dbReference>
<keyword evidence="2 5" id="KW-0808">Transferase</keyword>
<dbReference type="Pfam" id="PF01300">
    <property type="entry name" value="Sua5_yciO_yrdC"/>
    <property type="match status" value="1"/>
</dbReference>
<dbReference type="InterPro" id="IPR050320">
    <property type="entry name" value="N5-glutamine_MTase"/>
</dbReference>
<dbReference type="Proteomes" id="UP001478817">
    <property type="component" value="Unassembled WGS sequence"/>
</dbReference>
<dbReference type="PROSITE" id="PS51163">
    <property type="entry name" value="YRDC"/>
    <property type="match status" value="1"/>
</dbReference>
<organism evidence="7 8">
    <name type="scientific">Paratractidigestivibacter faecalis</name>
    <dbReference type="NCBI Taxonomy" id="2292441"/>
    <lineage>
        <taxon>Bacteria</taxon>
        <taxon>Bacillati</taxon>
        <taxon>Actinomycetota</taxon>
        <taxon>Coriobacteriia</taxon>
        <taxon>Coriobacteriales</taxon>
        <taxon>Atopobiaceae</taxon>
        <taxon>Paratractidigestivibacter</taxon>
    </lineage>
</organism>
<dbReference type="InterPro" id="IPR006070">
    <property type="entry name" value="Sua5-like_dom"/>
</dbReference>
<dbReference type="Gene3D" id="1.10.8.10">
    <property type="entry name" value="DNA helicase RuvA subunit, C-terminal domain"/>
    <property type="match status" value="1"/>
</dbReference>
<comment type="similarity">
    <text evidence="5">Belongs to the protein N5-glutamine methyltransferase family. PrmC subfamily.</text>
</comment>
<dbReference type="InterPro" id="IPR002052">
    <property type="entry name" value="DNA_methylase_N6_adenine_CS"/>
</dbReference>
<sequence length="524" mass="55467">MPQQEPWTVKRILEWTCGYLGRRGDEHPRHSAEWLLCDATGLSRVELYVNFDRPLAPEELDRMHAGIERRAAGEPLQYVTGEMPFRHIVLRCEKGVLIPRPETEVLVDAALEGVDAAARAAGGPTRVLEIGAGTGCISLSVASERPGTRVVATDLSPVAVDLATRNREALGLVDAVDIVQTDLAADVDPALMGTFSVLVSNPPYIPTAVLTNEVPAEVKDNEPELALDGGADGLDVFRRILELAPRALCPGGMMALELFEGHLDKAAELTRAAGGWASVEVREDLTHRPRVLVAVREGELPAASPVIAQKVVKVNPAAPEPEVVSRAVEVLRRGGVLAVPTDSVYGLACAATADNPAHRKIFSIKRRDLAQTLPWFVSGEDGLGRWGSDVPDYARDLARRFWPGALTLVVTAGEKCPPEYVQPGSLGPDGLRGPATIALRDPASKVVEAILAELGEPLAQTSANLHGCPAATCAAELAPQILAEADLVLDAGAAPLAVPSTIVDCTGASPRVLREGAIPAADVL</sequence>
<keyword evidence="1 5" id="KW-0489">Methyltransferase</keyword>
<evidence type="ECO:0000256" key="2">
    <source>
        <dbReference type="ARBA" id="ARBA00022679"/>
    </source>
</evidence>
<evidence type="ECO:0000256" key="4">
    <source>
        <dbReference type="ARBA" id="ARBA00048391"/>
    </source>
</evidence>
<comment type="caution">
    <text evidence="5">Lacks conserved residue(s) required for the propagation of feature annotation.</text>
</comment>
<dbReference type="SUPFAM" id="SSF55821">
    <property type="entry name" value="YrdC/RibB"/>
    <property type="match status" value="1"/>
</dbReference>
<dbReference type="InterPro" id="IPR007848">
    <property type="entry name" value="Small_mtfrase_dom"/>
</dbReference>
<dbReference type="InterPro" id="IPR004556">
    <property type="entry name" value="HemK-like"/>
</dbReference>
<dbReference type="NCBIfam" id="TIGR03534">
    <property type="entry name" value="RF_mod_PrmC"/>
    <property type="match status" value="1"/>
</dbReference>
<dbReference type="GO" id="GO:0102559">
    <property type="term" value="F:peptide chain release factor N(5)-glutamine methyltransferase activity"/>
    <property type="evidence" value="ECO:0007669"/>
    <property type="project" value="UniProtKB-EC"/>
</dbReference>
<dbReference type="HAMAP" id="MF_02126">
    <property type="entry name" value="RF_methyltr_PrmC"/>
    <property type="match status" value="1"/>
</dbReference>
<dbReference type="NCBIfam" id="TIGR00057">
    <property type="entry name" value="L-threonylcarbamoyladenylate synthase"/>
    <property type="match status" value="1"/>
</dbReference>
<dbReference type="Gene3D" id="3.40.50.150">
    <property type="entry name" value="Vaccinia Virus protein VP39"/>
    <property type="match status" value="1"/>
</dbReference>
<dbReference type="InterPro" id="IPR019874">
    <property type="entry name" value="RF_methyltr_PrmC"/>
</dbReference>
<evidence type="ECO:0000313" key="8">
    <source>
        <dbReference type="Proteomes" id="UP001478817"/>
    </source>
</evidence>
<evidence type="ECO:0000313" key="7">
    <source>
        <dbReference type="EMBL" id="MEQ2638471.1"/>
    </source>
</evidence>
<evidence type="ECO:0000256" key="1">
    <source>
        <dbReference type="ARBA" id="ARBA00022603"/>
    </source>
</evidence>
<dbReference type="PROSITE" id="PS00092">
    <property type="entry name" value="N6_MTASE"/>
    <property type="match status" value="1"/>
</dbReference>
<comment type="function">
    <text evidence="5">Methylates the class 1 translation termination release factors RF1/PrfA and RF2/PrfB on the glutamine residue of the universally conserved GGQ motif.</text>
</comment>
<feature type="binding site" evidence="5">
    <location>
        <position position="201"/>
    </location>
    <ligand>
        <name>S-adenosyl-L-methionine</name>
        <dbReference type="ChEBI" id="CHEBI:59789"/>
    </ligand>
</feature>
<dbReference type="InterPro" id="IPR029063">
    <property type="entry name" value="SAM-dependent_MTases_sf"/>
</dbReference>
<comment type="catalytic activity">
    <reaction evidence="4 5">
        <text>L-glutaminyl-[peptide chain release factor] + S-adenosyl-L-methionine = N(5)-methyl-L-glutaminyl-[peptide chain release factor] + S-adenosyl-L-homocysteine + H(+)</text>
        <dbReference type="Rhea" id="RHEA:42896"/>
        <dbReference type="Rhea" id="RHEA-COMP:10271"/>
        <dbReference type="Rhea" id="RHEA-COMP:10272"/>
        <dbReference type="ChEBI" id="CHEBI:15378"/>
        <dbReference type="ChEBI" id="CHEBI:30011"/>
        <dbReference type="ChEBI" id="CHEBI:57856"/>
        <dbReference type="ChEBI" id="CHEBI:59789"/>
        <dbReference type="ChEBI" id="CHEBI:61891"/>
        <dbReference type="EC" id="2.1.1.297"/>
    </reaction>
</comment>
<evidence type="ECO:0000256" key="5">
    <source>
        <dbReference type="HAMAP-Rule" id="MF_02126"/>
    </source>
</evidence>
<gene>
    <name evidence="5 7" type="primary">prmC</name>
    <name evidence="7" type="ORF">AAAT05_08995</name>
</gene>
<dbReference type="Pfam" id="PF05175">
    <property type="entry name" value="MTS"/>
    <property type="match status" value="1"/>
</dbReference>
<dbReference type="InterPro" id="IPR017945">
    <property type="entry name" value="DHBP_synth_RibB-like_a/b_dom"/>
</dbReference>
<dbReference type="EC" id="2.1.1.297" evidence="5"/>